<name>A0A967KGJ0_9PROT</name>
<dbReference type="AlphaFoldDB" id="A0A967KGJ0"/>
<comment type="caution">
    <text evidence="1">The sequence shown here is derived from an EMBL/GenBank/DDBJ whole genome shotgun (WGS) entry which is preliminary data.</text>
</comment>
<keyword evidence="2" id="KW-1185">Reference proteome</keyword>
<keyword evidence="1" id="KW-0808">Transferase</keyword>
<sequence>MCRASPEAFAVDGKTVRILRRTWATEGKVGVFSGGKYYHNLVSRAMWSALPRLPRSICRAYFT</sequence>
<dbReference type="RefSeq" id="WP_167226923.1">
    <property type="nucleotide sequence ID" value="NZ_JAAQPH010000013.1"/>
</dbReference>
<evidence type="ECO:0000313" key="2">
    <source>
        <dbReference type="Proteomes" id="UP000761264"/>
    </source>
</evidence>
<dbReference type="GO" id="GO:0016301">
    <property type="term" value="F:kinase activity"/>
    <property type="evidence" value="ECO:0007669"/>
    <property type="project" value="UniProtKB-KW"/>
</dbReference>
<keyword evidence="1" id="KW-0418">Kinase</keyword>
<organism evidence="1 2">
    <name type="scientific">Pelagibius litoralis</name>
    <dbReference type="NCBI Taxonomy" id="374515"/>
    <lineage>
        <taxon>Bacteria</taxon>
        <taxon>Pseudomonadati</taxon>
        <taxon>Pseudomonadota</taxon>
        <taxon>Alphaproteobacteria</taxon>
        <taxon>Rhodospirillales</taxon>
        <taxon>Rhodovibrionaceae</taxon>
        <taxon>Pelagibius</taxon>
    </lineage>
</organism>
<accession>A0A967KGJ0</accession>
<reference evidence="1" key="1">
    <citation type="submission" date="2020-03" db="EMBL/GenBank/DDBJ databases">
        <title>Genome of Pelagibius litoralis DSM 21314T.</title>
        <authorList>
            <person name="Wang G."/>
        </authorList>
    </citation>
    <scope>NUCLEOTIDE SEQUENCE</scope>
    <source>
        <strain evidence="1">DSM 21314</strain>
    </source>
</reference>
<protein>
    <submittedName>
        <fullName evidence="1">Dihydroxyacetone kinase subunit DhaK</fullName>
    </submittedName>
</protein>
<proteinExistence type="predicted"/>
<dbReference type="EMBL" id="JAAQPH010000013">
    <property type="protein sequence ID" value="NIA70396.1"/>
    <property type="molecule type" value="Genomic_DNA"/>
</dbReference>
<evidence type="ECO:0000313" key="1">
    <source>
        <dbReference type="EMBL" id="NIA70396.1"/>
    </source>
</evidence>
<gene>
    <name evidence="1" type="ORF">HBA54_17465</name>
</gene>
<dbReference type="Proteomes" id="UP000761264">
    <property type="component" value="Unassembled WGS sequence"/>
</dbReference>